<keyword evidence="2" id="KW-1133">Transmembrane helix</keyword>
<dbReference type="EMBL" id="JBBEGN010000003">
    <property type="protein sequence ID" value="MEJ2868177.1"/>
    <property type="molecule type" value="Genomic_DNA"/>
</dbReference>
<name>A0ABU8MNI7_9PSEU</name>
<feature type="compositionally biased region" description="Pro residues" evidence="1">
    <location>
        <begin position="8"/>
        <end position="20"/>
    </location>
</feature>
<evidence type="ECO:0000313" key="3">
    <source>
        <dbReference type="EMBL" id="MEJ2868177.1"/>
    </source>
</evidence>
<sequence>MTGEPARRPPGTPPPVPPARFRPRFHYELLSCGLQGHALLGTDAASLDPPDDGSDPRLVVRAEHGVRWHRCLRCDSWLPLPPPTAPTRERLPTRAEVELPLRGRALRDRFVLRLIALDRVLHVVGLGLAAAGVFVFLADRDALRGPFFAVLDTLRSTLGIGGRLHEGIVGEVTSAFTARNSTIVLVGLALVAYALLEGVEAVGLWRGRRWAEYLTLVATSVLLVPEIYELTGRVTPTKVVALVVNLAVVVYLLFAKRLFGLRGGAAAEHAARAADQGWGALERTAPGTDQGTSAVR</sequence>
<feature type="transmembrane region" description="Helical" evidence="2">
    <location>
        <begin position="234"/>
        <end position="254"/>
    </location>
</feature>
<feature type="transmembrane region" description="Helical" evidence="2">
    <location>
        <begin position="183"/>
        <end position="203"/>
    </location>
</feature>
<dbReference type="Pfam" id="PF09900">
    <property type="entry name" value="DUF2127"/>
    <property type="match status" value="1"/>
</dbReference>
<keyword evidence="2" id="KW-0472">Membrane</keyword>
<evidence type="ECO:0000256" key="1">
    <source>
        <dbReference type="SAM" id="MobiDB-lite"/>
    </source>
</evidence>
<gene>
    <name evidence="3" type="ORF">WCD74_10400</name>
</gene>
<dbReference type="Proteomes" id="UP001385809">
    <property type="component" value="Unassembled WGS sequence"/>
</dbReference>
<feature type="transmembrane region" description="Helical" evidence="2">
    <location>
        <begin position="110"/>
        <end position="138"/>
    </location>
</feature>
<keyword evidence="4" id="KW-1185">Reference proteome</keyword>
<accession>A0ABU8MNI7</accession>
<comment type="caution">
    <text evidence="3">The sequence shown here is derived from an EMBL/GenBank/DDBJ whole genome shotgun (WGS) entry which is preliminary data.</text>
</comment>
<keyword evidence="2" id="KW-0812">Transmembrane</keyword>
<evidence type="ECO:0000313" key="4">
    <source>
        <dbReference type="Proteomes" id="UP001385809"/>
    </source>
</evidence>
<evidence type="ECO:0000256" key="2">
    <source>
        <dbReference type="SAM" id="Phobius"/>
    </source>
</evidence>
<organism evidence="3 4">
    <name type="scientific">Actinomycetospora aurantiaca</name>
    <dbReference type="NCBI Taxonomy" id="3129233"/>
    <lineage>
        <taxon>Bacteria</taxon>
        <taxon>Bacillati</taxon>
        <taxon>Actinomycetota</taxon>
        <taxon>Actinomycetes</taxon>
        <taxon>Pseudonocardiales</taxon>
        <taxon>Pseudonocardiaceae</taxon>
        <taxon>Actinomycetospora</taxon>
    </lineage>
</organism>
<dbReference type="RefSeq" id="WP_337694769.1">
    <property type="nucleotide sequence ID" value="NZ_JBBEGN010000003.1"/>
</dbReference>
<dbReference type="InterPro" id="IPR021125">
    <property type="entry name" value="DUF2127"/>
</dbReference>
<proteinExistence type="predicted"/>
<feature type="region of interest" description="Disordered" evidence="1">
    <location>
        <begin position="1"/>
        <end position="20"/>
    </location>
</feature>
<protein>
    <submittedName>
        <fullName evidence="3">DUF2127 domain-containing protein</fullName>
    </submittedName>
</protein>
<reference evidence="3 4" key="1">
    <citation type="submission" date="2024-03" db="EMBL/GenBank/DDBJ databases">
        <title>Actinomycetospora sp. OC33-EN08, a novel actinomycete isolated from wild orchid (Aerides multiflora).</title>
        <authorList>
            <person name="Suriyachadkun C."/>
        </authorList>
    </citation>
    <scope>NUCLEOTIDE SEQUENCE [LARGE SCALE GENOMIC DNA]</scope>
    <source>
        <strain evidence="3 4">OC33-EN08</strain>
    </source>
</reference>